<gene>
    <name evidence="1" type="ORF">QJS10_CPB04g01194</name>
</gene>
<comment type="caution">
    <text evidence="1">The sequence shown here is derived from an EMBL/GenBank/DDBJ whole genome shotgun (WGS) entry which is preliminary data.</text>
</comment>
<reference evidence="1" key="2">
    <citation type="submission" date="2023-06" db="EMBL/GenBank/DDBJ databases">
        <authorList>
            <person name="Ma L."/>
            <person name="Liu K.-W."/>
            <person name="Li Z."/>
            <person name="Hsiao Y.-Y."/>
            <person name="Qi Y."/>
            <person name="Fu T."/>
            <person name="Tang G."/>
            <person name="Zhang D."/>
            <person name="Sun W.-H."/>
            <person name="Liu D.-K."/>
            <person name="Li Y."/>
            <person name="Chen G.-Z."/>
            <person name="Liu X.-D."/>
            <person name="Liao X.-Y."/>
            <person name="Jiang Y.-T."/>
            <person name="Yu X."/>
            <person name="Hao Y."/>
            <person name="Huang J."/>
            <person name="Zhao X.-W."/>
            <person name="Ke S."/>
            <person name="Chen Y.-Y."/>
            <person name="Wu W.-L."/>
            <person name="Hsu J.-L."/>
            <person name="Lin Y.-F."/>
            <person name="Huang M.-D."/>
            <person name="Li C.-Y."/>
            <person name="Huang L."/>
            <person name="Wang Z.-W."/>
            <person name="Zhao X."/>
            <person name="Zhong W.-Y."/>
            <person name="Peng D.-H."/>
            <person name="Ahmad S."/>
            <person name="Lan S."/>
            <person name="Zhang J.-S."/>
            <person name="Tsai W.-C."/>
            <person name="Van De Peer Y."/>
            <person name="Liu Z.-J."/>
        </authorList>
    </citation>
    <scope>NUCLEOTIDE SEQUENCE</scope>
    <source>
        <strain evidence="1">CP</strain>
        <tissue evidence="1">Leaves</tissue>
    </source>
</reference>
<accession>A0AAV9F441</accession>
<dbReference type="AlphaFoldDB" id="A0AAV9F441"/>
<sequence>MFPIFRRMLNLSNIRQNFCLKSIRYSVTTGGVVFDRNKTVLKKFHPGRWGIFNEKYEFERIFVQIHSADDVEVLFRLASLDHPHLYKPKFIERTSDSPHRFIVVYEKALFTLSDYIVKEPSYFVQNYNGKRFDMSQQFKTIVKQVIQVFEYLDKKKLPAHFTLSMDDVYIVSLDPPIVKIGVRGYEHDVEFSISKSVQGFGEDLCNLAKCLKIPETNECFHLFDSMKLWKPHSEGGTIGLNQLLQSAPALWSLDNKIVYVQNAYEVIKTYAFPWRPRGADFDSLMEKDFSPDLDGKKWISLIDQTVIADHSKRRPPYTGSWKDFVMFARNLLTDHNSQQFTQKIIGTRLNEKYKAEFLIREHCPNFFPGLLTSMRWQSRYRITPRL</sequence>
<organism evidence="1 2">
    <name type="scientific">Acorus calamus</name>
    <name type="common">Sweet flag</name>
    <dbReference type="NCBI Taxonomy" id="4465"/>
    <lineage>
        <taxon>Eukaryota</taxon>
        <taxon>Viridiplantae</taxon>
        <taxon>Streptophyta</taxon>
        <taxon>Embryophyta</taxon>
        <taxon>Tracheophyta</taxon>
        <taxon>Spermatophyta</taxon>
        <taxon>Magnoliopsida</taxon>
        <taxon>Liliopsida</taxon>
        <taxon>Acoraceae</taxon>
        <taxon>Acorus</taxon>
    </lineage>
</organism>
<protein>
    <submittedName>
        <fullName evidence="1">Uncharacterized protein</fullName>
    </submittedName>
</protein>
<dbReference type="EMBL" id="JAUJYO010000004">
    <property type="protein sequence ID" value="KAK1319979.1"/>
    <property type="molecule type" value="Genomic_DNA"/>
</dbReference>
<reference evidence="1" key="1">
    <citation type="journal article" date="2023" name="Nat. Commun.">
        <title>Diploid and tetraploid genomes of Acorus and the evolution of monocots.</title>
        <authorList>
            <person name="Ma L."/>
            <person name="Liu K.W."/>
            <person name="Li Z."/>
            <person name="Hsiao Y.Y."/>
            <person name="Qi Y."/>
            <person name="Fu T."/>
            <person name="Tang G.D."/>
            <person name="Zhang D."/>
            <person name="Sun W.H."/>
            <person name="Liu D.K."/>
            <person name="Li Y."/>
            <person name="Chen G.Z."/>
            <person name="Liu X.D."/>
            <person name="Liao X.Y."/>
            <person name="Jiang Y.T."/>
            <person name="Yu X."/>
            <person name="Hao Y."/>
            <person name="Huang J."/>
            <person name="Zhao X.W."/>
            <person name="Ke S."/>
            <person name="Chen Y.Y."/>
            <person name="Wu W.L."/>
            <person name="Hsu J.L."/>
            <person name="Lin Y.F."/>
            <person name="Huang M.D."/>
            <person name="Li C.Y."/>
            <person name="Huang L."/>
            <person name="Wang Z.W."/>
            <person name="Zhao X."/>
            <person name="Zhong W.Y."/>
            <person name="Peng D.H."/>
            <person name="Ahmad S."/>
            <person name="Lan S."/>
            <person name="Zhang J.S."/>
            <person name="Tsai W.C."/>
            <person name="Van de Peer Y."/>
            <person name="Liu Z.J."/>
        </authorList>
    </citation>
    <scope>NUCLEOTIDE SEQUENCE</scope>
    <source>
        <strain evidence="1">CP</strain>
    </source>
</reference>
<evidence type="ECO:0000313" key="2">
    <source>
        <dbReference type="Proteomes" id="UP001180020"/>
    </source>
</evidence>
<name>A0AAV9F441_ACOCL</name>
<dbReference type="Proteomes" id="UP001180020">
    <property type="component" value="Unassembled WGS sequence"/>
</dbReference>
<evidence type="ECO:0000313" key="1">
    <source>
        <dbReference type="EMBL" id="KAK1319979.1"/>
    </source>
</evidence>
<proteinExistence type="predicted"/>
<keyword evidence="2" id="KW-1185">Reference proteome</keyword>